<keyword evidence="5" id="KW-0560">Oxidoreductase</keyword>
<reference evidence="9" key="3">
    <citation type="submission" date="2017-03" db="EMBL/GenBank/DDBJ databases">
        <authorList>
            <person name="Afonso C.L."/>
            <person name="Miller P.J."/>
            <person name="Scott M.A."/>
            <person name="Spackman E."/>
            <person name="Goraichik I."/>
            <person name="Dimitrov K.M."/>
            <person name="Suarez D.L."/>
            <person name="Swayne D.E."/>
        </authorList>
    </citation>
    <scope>NUCLEOTIDE SEQUENCE</scope>
    <source>
        <strain evidence="9">CCUG 4441</strain>
    </source>
</reference>
<feature type="domain" description="Nitroreductase" evidence="7">
    <location>
        <begin position="9"/>
        <end position="197"/>
    </location>
</feature>
<evidence type="ECO:0000256" key="3">
    <source>
        <dbReference type="ARBA" id="ARBA00022630"/>
    </source>
</evidence>
<dbReference type="RefSeq" id="WP_065255968.1">
    <property type="nucleotide sequence ID" value="NZ_JBPAGO010000001.1"/>
</dbReference>
<dbReference type="SUPFAM" id="SSF55469">
    <property type="entry name" value="FMN-dependent nitroreductase-like"/>
    <property type="match status" value="1"/>
</dbReference>
<sequence length="222" mass="24970">MLDFSTAVQTRQSIREFLPETLSKADIGAVLDDTLRSPSAVNAQPWQIHIVSGDALARLSDKLVERFRNGTPNPDFGYDQANFVGVYEERMRDAYKRLYDAFNISRADKEGRKNFAEENVRFYGAPHCAFFFMPKIGDNVFSAMDVGMIVQTFMLSLTARGFGSVPQLLLAMYPDVVREEFGVSDDYQLMVGVSFGKPDSQSPANDIRQPRAPQGETVFFHD</sequence>
<comment type="similarity">
    <text evidence="2">Belongs to the nitroreductase family.</text>
</comment>
<dbReference type="InterPro" id="IPR000415">
    <property type="entry name" value="Nitroreductase-like"/>
</dbReference>
<evidence type="ECO:0000259" key="7">
    <source>
        <dbReference type="Pfam" id="PF00881"/>
    </source>
</evidence>
<evidence type="ECO:0000313" key="10">
    <source>
        <dbReference type="Proteomes" id="UP000092607"/>
    </source>
</evidence>
<proteinExistence type="inferred from homology"/>
<evidence type="ECO:0000256" key="6">
    <source>
        <dbReference type="SAM" id="MobiDB-lite"/>
    </source>
</evidence>
<dbReference type="InterPro" id="IPR029479">
    <property type="entry name" value="Nitroreductase"/>
</dbReference>
<dbReference type="EMBL" id="LZMS01000016">
    <property type="protein sequence ID" value="OBX66362.1"/>
    <property type="molecule type" value="Genomic_DNA"/>
</dbReference>
<evidence type="ECO:0000313" key="9">
    <source>
        <dbReference type="EMBL" id="OPH38304.1"/>
    </source>
</evidence>
<dbReference type="PANTHER" id="PTHR43673">
    <property type="entry name" value="NAD(P)H NITROREDUCTASE YDGI-RELATED"/>
    <property type="match status" value="1"/>
</dbReference>
<evidence type="ECO:0000313" key="8">
    <source>
        <dbReference type="EMBL" id="OBX66362.1"/>
    </source>
</evidence>
<dbReference type="Gene3D" id="3.40.109.10">
    <property type="entry name" value="NADH Oxidase"/>
    <property type="match status" value="1"/>
</dbReference>
<dbReference type="Proteomes" id="UP000191025">
    <property type="component" value="Unassembled WGS sequence"/>
</dbReference>
<dbReference type="CDD" id="cd02136">
    <property type="entry name" value="PnbA_NfnB-like"/>
    <property type="match status" value="1"/>
</dbReference>
<evidence type="ECO:0000256" key="4">
    <source>
        <dbReference type="ARBA" id="ARBA00022643"/>
    </source>
</evidence>
<keyword evidence="3" id="KW-0285">Flavoprotein</keyword>
<reference evidence="8 10" key="1">
    <citation type="submission" date="2016-06" db="EMBL/GenBank/DDBJ databases">
        <title>Draft genome of Moraxella lacunata CCUG 57757A.</title>
        <authorList>
            <person name="Salva-Serra F."/>
            <person name="Engstrom-Jakobsson H."/>
            <person name="Thorell K."/>
            <person name="Gonzales-Siles L."/>
            <person name="Karlsson R."/>
            <person name="Boulund F."/>
            <person name="Engstrand L."/>
            <person name="Kristiansson E."/>
            <person name="Moore E."/>
        </authorList>
    </citation>
    <scope>NUCLEOTIDE SEQUENCE [LARGE SCALE GENOMIC DNA]</scope>
    <source>
        <strain evidence="8 10">CCUG 57757A</strain>
    </source>
</reference>
<comment type="cofactor">
    <cofactor evidence="1">
        <name>FMN</name>
        <dbReference type="ChEBI" id="CHEBI:58210"/>
    </cofactor>
</comment>
<comment type="caution">
    <text evidence="8">The sequence shown here is derived from an EMBL/GenBank/DDBJ whole genome shotgun (WGS) entry which is preliminary data.</text>
</comment>
<evidence type="ECO:0000256" key="1">
    <source>
        <dbReference type="ARBA" id="ARBA00001917"/>
    </source>
</evidence>
<dbReference type="EMBL" id="MXAN01000019">
    <property type="protein sequence ID" value="OPH38304.1"/>
    <property type="molecule type" value="Genomic_DNA"/>
</dbReference>
<name>A0A1B8Q7V9_MORLA</name>
<evidence type="ECO:0000313" key="11">
    <source>
        <dbReference type="Proteomes" id="UP000191025"/>
    </source>
</evidence>
<keyword evidence="4" id="KW-0288">FMN</keyword>
<organism evidence="8 10">
    <name type="scientific">Moraxella lacunata</name>
    <dbReference type="NCBI Taxonomy" id="477"/>
    <lineage>
        <taxon>Bacteria</taxon>
        <taxon>Pseudomonadati</taxon>
        <taxon>Pseudomonadota</taxon>
        <taxon>Gammaproteobacteria</taxon>
        <taxon>Moraxellales</taxon>
        <taxon>Moraxellaceae</taxon>
        <taxon>Moraxella</taxon>
    </lineage>
</organism>
<feature type="region of interest" description="Disordered" evidence="6">
    <location>
        <begin position="199"/>
        <end position="222"/>
    </location>
</feature>
<accession>A0A1B8Q7V9</accession>
<reference evidence="11" key="2">
    <citation type="submission" date="2017-03" db="EMBL/GenBank/DDBJ databases">
        <title>Draft genome sequence of Moraxella equi CCUG 4950T type strain.</title>
        <authorList>
            <person name="Salva-Serra F."/>
            <person name="Engstrom-Jakobsson H."/>
            <person name="Thorell K."/>
            <person name="Jaen-Luchoro D."/>
            <person name="Gonzales-Siles L."/>
            <person name="Karlsson R."/>
            <person name="Yazdan S."/>
            <person name="Boulund F."/>
            <person name="Johnning A."/>
            <person name="Engstrand L."/>
            <person name="Kristiansson E."/>
            <person name="Moore E."/>
        </authorList>
    </citation>
    <scope>NUCLEOTIDE SEQUENCE [LARGE SCALE GENOMIC DNA]</scope>
    <source>
        <strain evidence="11">CCUG 4441</strain>
    </source>
</reference>
<dbReference type="PANTHER" id="PTHR43673:SF2">
    <property type="entry name" value="NITROREDUCTASE"/>
    <property type="match status" value="1"/>
</dbReference>
<evidence type="ECO:0000256" key="2">
    <source>
        <dbReference type="ARBA" id="ARBA00007118"/>
    </source>
</evidence>
<gene>
    <name evidence="8" type="ORF">A9309_12620</name>
    <name evidence="9" type="ORF">B5J94_03990</name>
</gene>
<evidence type="ECO:0000256" key="5">
    <source>
        <dbReference type="ARBA" id="ARBA00023002"/>
    </source>
</evidence>
<dbReference type="Pfam" id="PF00881">
    <property type="entry name" value="Nitroreductase"/>
    <property type="match status" value="1"/>
</dbReference>
<dbReference type="OrthoDB" id="9784375at2"/>
<dbReference type="GO" id="GO:0016491">
    <property type="term" value="F:oxidoreductase activity"/>
    <property type="evidence" value="ECO:0007669"/>
    <property type="project" value="UniProtKB-KW"/>
</dbReference>
<dbReference type="AlphaFoldDB" id="A0A1B8Q7V9"/>
<dbReference type="Proteomes" id="UP000092607">
    <property type="component" value="Unassembled WGS sequence"/>
</dbReference>
<protein>
    <submittedName>
        <fullName evidence="8">Nitroreductase</fullName>
    </submittedName>
</protein>